<feature type="signal peptide" evidence="1">
    <location>
        <begin position="1"/>
        <end position="28"/>
    </location>
</feature>
<dbReference type="EMBL" id="JAGSPJ010000005">
    <property type="protein sequence ID" value="MBR7800920.1"/>
    <property type="molecule type" value="Genomic_DNA"/>
</dbReference>
<organism evidence="2 3">
    <name type="scientific">Undibacterium fentianense</name>
    <dbReference type="NCBI Taxonomy" id="2828728"/>
    <lineage>
        <taxon>Bacteria</taxon>
        <taxon>Pseudomonadati</taxon>
        <taxon>Pseudomonadota</taxon>
        <taxon>Betaproteobacteria</taxon>
        <taxon>Burkholderiales</taxon>
        <taxon>Oxalobacteraceae</taxon>
        <taxon>Undibacterium</taxon>
    </lineage>
</organism>
<feature type="chain" id="PRO_5036930242" evidence="1">
    <location>
        <begin position="29"/>
        <end position="377"/>
    </location>
</feature>
<sequence>MLSKTQTITWIKIGTLISTFFLSTSCLAQQENAAADPIAQKIAAIQKECQAHQYDPTSTYFLDLHNAAIALDKKVCEQLKQTTTEKDLSGLANAFTEFGSMVRKSLGSTFSNTQIADNVNRQADYFEKEMQDRASYYFLQLERPKKLSTFTHLKSENRSAFRFSNFAEVLAITDSDETNCIASTSNKIKCSALLHDFSKAIAPYQTTLIKLSSGLVVQELEKVEKDWDNYWKNARALSFLDLALTSFIEHESSTMATSLTGPPARQWFVLHPNIVFEHVSGAPNGQRTKEALSIEWIGVNFWKKNGGRIPLGLSLTSLYSDRADLKSVGHGVTIYVDNKYALGVTRRDGKTGIFFSVDLLKALDNSKEKVLQLKNAL</sequence>
<dbReference type="AlphaFoldDB" id="A0A941E207"/>
<dbReference type="PROSITE" id="PS51257">
    <property type="entry name" value="PROKAR_LIPOPROTEIN"/>
    <property type="match status" value="1"/>
</dbReference>
<proteinExistence type="predicted"/>
<dbReference type="RefSeq" id="WP_212676041.1">
    <property type="nucleotide sequence ID" value="NZ_JAGSPJ010000005.1"/>
</dbReference>
<comment type="caution">
    <text evidence="2">The sequence shown here is derived from an EMBL/GenBank/DDBJ whole genome shotgun (WGS) entry which is preliminary data.</text>
</comment>
<protein>
    <submittedName>
        <fullName evidence="2">Uncharacterized protein</fullName>
    </submittedName>
</protein>
<evidence type="ECO:0000313" key="3">
    <source>
        <dbReference type="Proteomes" id="UP000678545"/>
    </source>
</evidence>
<gene>
    <name evidence="2" type="ORF">KDM90_12995</name>
</gene>
<evidence type="ECO:0000256" key="1">
    <source>
        <dbReference type="SAM" id="SignalP"/>
    </source>
</evidence>
<keyword evidence="1" id="KW-0732">Signal</keyword>
<reference evidence="2" key="1">
    <citation type="submission" date="2021-04" db="EMBL/GenBank/DDBJ databases">
        <title>novel species isolated from subtropical streams in China.</title>
        <authorList>
            <person name="Lu H."/>
        </authorList>
    </citation>
    <scope>NUCLEOTIDE SEQUENCE</scope>
    <source>
        <strain evidence="2">FT137W</strain>
    </source>
</reference>
<keyword evidence="3" id="KW-1185">Reference proteome</keyword>
<evidence type="ECO:0000313" key="2">
    <source>
        <dbReference type="EMBL" id="MBR7800920.1"/>
    </source>
</evidence>
<name>A0A941E207_9BURK</name>
<accession>A0A941E207</accession>
<dbReference type="Proteomes" id="UP000678545">
    <property type="component" value="Unassembled WGS sequence"/>
</dbReference>